<reference evidence="8 9" key="1">
    <citation type="submission" date="2017-08" db="EMBL/GenBank/DDBJ databases">
        <title>The complete genome sequence of Maribacter sp. B1, isolated from deep-sea sediment.</title>
        <authorList>
            <person name="Wu Y.-H."/>
            <person name="Cheng H."/>
            <person name="Xu X.-W."/>
        </authorList>
    </citation>
    <scope>NUCLEOTIDE SEQUENCE [LARGE SCALE GENOMIC DNA]</scope>
    <source>
        <strain evidence="8 9">B1</strain>
    </source>
</reference>
<feature type="transmembrane region" description="Helical" evidence="7">
    <location>
        <begin position="17"/>
        <end position="35"/>
    </location>
</feature>
<evidence type="ECO:0000256" key="3">
    <source>
        <dbReference type="ARBA" id="ARBA00022692"/>
    </source>
</evidence>
<dbReference type="AlphaFoldDB" id="A0A223V3J7"/>
<keyword evidence="9" id="KW-1185">Reference proteome</keyword>
<evidence type="ECO:0000313" key="9">
    <source>
        <dbReference type="Proteomes" id="UP000215244"/>
    </source>
</evidence>
<accession>A0A223V3J7</accession>
<evidence type="ECO:0000256" key="2">
    <source>
        <dbReference type="ARBA" id="ARBA00022448"/>
    </source>
</evidence>
<name>A0A223V3J7_9FLAO</name>
<gene>
    <name evidence="8" type="ORF">CJ263_06840</name>
</gene>
<proteinExistence type="predicted"/>
<dbReference type="GO" id="GO:0016020">
    <property type="term" value="C:membrane"/>
    <property type="evidence" value="ECO:0007669"/>
    <property type="project" value="UniProtKB-SubCell"/>
</dbReference>
<keyword evidence="4 7" id="KW-1133">Transmembrane helix</keyword>
<dbReference type="EMBL" id="CP022957">
    <property type="protein sequence ID" value="ASV29961.1"/>
    <property type="molecule type" value="Genomic_DNA"/>
</dbReference>
<evidence type="ECO:0000313" key="8">
    <source>
        <dbReference type="EMBL" id="ASV29961.1"/>
    </source>
</evidence>
<organism evidence="8 9">
    <name type="scientific">Maribacter cobaltidurans</name>
    <dbReference type="NCBI Taxonomy" id="1178778"/>
    <lineage>
        <taxon>Bacteria</taxon>
        <taxon>Pseudomonadati</taxon>
        <taxon>Bacteroidota</taxon>
        <taxon>Flavobacteriia</taxon>
        <taxon>Flavobacteriales</taxon>
        <taxon>Flavobacteriaceae</taxon>
        <taxon>Maribacter</taxon>
    </lineage>
</organism>
<evidence type="ECO:0000256" key="1">
    <source>
        <dbReference type="ARBA" id="ARBA00004141"/>
    </source>
</evidence>
<keyword evidence="2" id="KW-0813">Transport</keyword>
<protein>
    <submittedName>
        <fullName evidence="8">Uncharacterized protein</fullName>
    </submittedName>
</protein>
<dbReference type="RefSeq" id="WP_094996582.1">
    <property type="nucleotide sequence ID" value="NZ_BMJL01000006.1"/>
</dbReference>
<feature type="transmembrane region" description="Helical" evidence="7">
    <location>
        <begin position="41"/>
        <end position="62"/>
    </location>
</feature>
<evidence type="ECO:0000256" key="7">
    <source>
        <dbReference type="SAM" id="Phobius"/>
    </source>
</evidence>
<keyword evidence="3 7" id="KW-0812">Transmembrane</keyword>
<evidence type="ECO:0000256" key="4">
    <source>
        <dbReference type="ARBA" id="ARBA00022989"/>
    </source>
</evidence>
<dbReference type="GO" id="GO:0006811">
    <property type="term" value="P:monoatomic ion transport"/>
    <property type="evidence" value="ECO:0007669"/>
    <property type="project" value="UniProtKB-KW"/>
</dbReference>
<keyword evidence="5" id="KW-0406">Ion transport</keyword>
<dbReference type="OrthoDB" id="9819760at2"/>
<dbReference type="Pfam" id="PF25539">
    <property type="entry name" value="Bestrophin_2"/>
    <property type="match status" value="1"/>
</dbReference>
<dbReference type="KEGG" id="marb:CJ263_06840"/>
<sequence length="296" mass="34750">MKGFYQFFKRFGLSWRYIFWSFAAASIPFFFTSFYSKTFLVFPIIISIFLGILLYLYFGIFLKKAFLEWHEAQKLRKQIIGLTKTFFFQIANNTFDDNKLASEKIMGIQRRIIYRHLAFLISMKELAIQNTSKDFEGYLDKKEFNVVKRALNVPLKILKLQSEELKNLNKKAYVHEQAYVDLHNLGMKFIHCVGDCEFLVNKEFHNTNYEIANIGICFFIVITTLSTAPYLGFWSIFFAAFWGYGLFLLQNLQQYYLTPFNNSTSKIEIDKTINEIEYASLSLIVGEEVNNLLGKI</sequence>
<dbReference type="Proteomes" id="UP000215244">
    <property type="component" value="Chromosome"/>
</dbReference>
<dbReference type="InterPro" id="IPR044669">
    <property type="entry name" value="YneE/VCCN1/2-like"/>
</dbReference>
<evidence type="ECO:0000256" key="5">
    <source>
        <dbReference type="ARBA" id="ARBA00023065"/>
    </source>
</evidence>
<keyword evidence="6 7" id="KW-0472">Membrane</keyword>
<comment type="subcellular location">
    <subcellularLocation>
        <location evidence="1">Membrane</location>
        <topology evidence="1">Multi-pass membrane protein</topology>
    </subcellularLocation>
</comment>
<evidence type="ECO:0000256" key="6">
    <source>
        <dbReference type="ARBA" id="ARBA00023136"/>
    </source>
</evidence>